<dbReference type="VEuPathDB" id="CryptoDB:Vbra_22545"/>
<evidence type="ECO:0000313" key="2">
    <source>
        <dbReference type="EMBL" id="CEM01891.1"/>
    </source>
</evidence>
<dbReference type="Proteomes" id="UP000041254">
    <property type="component" value="Unassembled WGS sequence"/>
</dbReference>
<accession>A0A0G4EUJ3</accession>
<keyword evidence="3" id="KW-1185">Reference proteome</keyword>
<dbReference type="PANTHER" id="PTHR13223:SF2">
    <property type="entry name" value="ACIDIC FIBROBLAST GROWTH FACTOR INTRACELLULAR-BINDING PROTEIN"/>
    <property type="match status" value="1"/>
</dbReference>
<proteinExistence type="predicted"/>
<feature type="region of interest" description="Disordered" evidence="1">
    <location>
        <begin position="425"/>
        <end position="447"/>
    </location>
</feature>
<sequence>MAFRDVFVVAQDPFWFDGAVFDYWLHGLSIDEALGERRKAFGIEGSDLMGGVGVGTAPHSTFDAYHFGNLLSLIKLDTAHLYHVFELLELQLYSPQSFLSFSTLQIRASERRTILRKFYSLDPPVVREVLKTSKPLSIKQKAILQIVRATGVRHQSVQRQVENIRRMCRWLDTDDASQPQTQRQALAQLSELFGDTLGGRYYRINFIISNKIEVFAKRTSHLTFLQVDEVVSHFLSSFTPTADSYLDPVHLDAVKTLHSFFKNVRNAEEFRQQLRRDWLRISAVPQPAASAPQPTAGVPSVATTVGTSQLGAHPLRVEASRQMNSALVKGLLQLIATLQSPTHLTKLFSMLTEFADRIKAIEPSHQDLQGFIEAAKAAFTRLTDARRGPAPSDDSPSHPIAEPHVEATFVKCCDFIGSGSVSTDVGRPAMRSQPLPVPSATLPVDRC</sequence>
<dbReference type="AlphaFoldDB" id="A0A0G4EUJ3"/>
<dbReference type="OrthoDB" id="16955at2759"/>
<evidence type="ECO:0000313" key="3">
    <source>
        <dbReference type="Proteomes" id="UP000041254"/>
    </source>
</evidence>
<evidence type="ECO:0000256" key="1">
    <source>
        <dbReference type="SAM" id="MobiDB-lite"/>
    </source>
</evidence>
<dbReference type="PANTHER" id="PTHR13223">
    <property type="entry name" value="ACIDIC FIBROBLAST GROWTH FACTOR INTRACELLULAR BINDING PROTEIN"/>
    <property type="match status" value="1"/>
</dbReference>
<protein>
    <submittedName>
        <fullName evidence="2">Uncharacterized protein</fullName>
    </submittedName>
</protein>
<dbReference type="InParanoid" id="A0A0G4EUJ3"/>
<reference evidence="2 3" key="1">
    <citation type="submission" date="2014-11" db="EMBL/GenBank/DDBJ databases">
        <authorList>
            <person name="Zhu J."/>
            <person name="Qi W."/>
            <person name="Song R."/>
        </authorList>
    </citation>
    <scope>NUCLEOTIDE SEQUENCE [LARGE SCALE GENOMIC DNA]</scope>
</reference>
<organism evidence="2 3">
    <name type="scientific">Vitrella brassicaformis (strain CCMP3155)</name>
    <dbReference type="NCBI Taxonomy" id="1169540"/>
    <lineage>
        <taxon>Eukaryota</taxon>
        <taxon>Sar</taxon>
        <taxon>Alveolata</taxon>
        <taxon>Colpodellida</taxon>
        <taxon>Vitrellaceae</taxon>
        <taxon>Vitrella</taxon>
    </lineage>
</organism>
<dbReference type="Pfam" id="PF05427">
    <property type="entry name" value="FIBP"/>
    <property type="match status" value="1"/>
</dbReference>
<gene>
    <name evidence="2" type="ORF">Vbra_22545</name>
</gene>
<name>A0A0G4EUJ3_VITBC</name>
<dbReference type="EMBL" id="CDMY01000312">
    <property type="protein sequence ID" value="CEM01891.1"/>
    <property type="molecule type" value="Genomic_DNA"/>
</dbReference>
<dbReference type="GO" id="GO:0005634">
    <property type="term" value="C:nucleus"/>
    <property type="evidence" value="ECO:0007669"/>
    <property type="project" value="TreeGrafter"/>
</dbReference>
<dbReference type="InterPro" id="IPR008614">
    <property type="entry name" value="FIBP"/>
</dbReference>